<organism evidence="1 2">
    <name type="scientific">Coprococcus intestinihominis</name>
    <dbReference type="NCBI Taxonomy" id="3133154"/>
    <lineage>
        <taxon>Bacteria</taxon>
        <taxon>Bacillati</taxon>
        <taxon>Bacillota</taxon>
        <taxon>Clostridia</taxon>
        <taxon>Lachnospirales</taxon>
        <taxon>Lachnospiraceae</taxon>
        <taxon>Coprococcus</taxon>
    </lineage>
</organism>
<sequence>MDREALENYRHAMRICCMNVLHVCSDEALSELCYDLDISRNGDARAYEHLLGGQCMVITSEPGGGKSYLMWLLLRDYLEDCRDDSDCLPVFLDGRDCGIVWAMTQTIR</sequence>
<proteinExistence type="predicted"/>
<comment type="caution">
    <text evidence="1">The sequence shown here is derived from an EMBL/GenBank/DDBJ whole genome shotgun (WGS) entry which is preliminary data.</text>
</comment>
<dbReference type="Proteomes" id="UP001469749">
    <property type="component" value="Unassembled WGS sequence"/>
</dbReference>
<name>A0ABV1B251_9FIRM</name>
<gene>
    <name evidence="1" type="ORF">WMO25_03835</name>
</gene>
<protein>
    <submittedName>
        <fullName evidence="1">Uncharacterized protein</fullName>
    </submittedName>
</protein>
<evidence type="ECO:0000313" key="2">
    <source>
        <dbReference type="Proteomes" id="UP001469749"/>
    </source>
</evidence>
<dbReference type="EMBL" id="JBBMEK010000027">
    <property type="protein sequence ID" value="MEQ2364222.1"/>
    <property type="molecule type" value="Genomic_DNA"/>
</dbReference>
<accession>A0ABV1B251</accession>
<evidence type="ECO:0000313" key="1">
    <source>
        <dbReference type="EMBL" id="MEQ2364222.1"/>
    </source>
</evidence>
<keyword evidence="2" id="KW-1185">Reference proteome</keyword>
<reference evidence="1 2" key="1">
    <citation type="submission" date="2024-03" db="EMBL/GenBank/DDBJ databases">
        <title>Human intestinal bacterial collection.</title>
        <authorList>
            <person name="Pauvert C."/>
            <person name="Hitch T.C.A."/>
            <person name="Clavel T."/>
        </authorList>
    </citation>
    <scope>NUCLEOTIDE SEQUENCE [LARGE SCALE GENOMIC DNA]</scope>
    <source>
        <strain evidence="1 2">CLA-AA-H190</strain>
    </source>
</reference>